<evidence type="ECO:0000259" key="1">
    <source>
        <dbReference type="Pfam" id="PF01592"/>
    </source>
</evidence>
<comment type="caution">
    <text evidence="2">The sequence shown here is derived from an EMBL/GenBank/DDBJ whole genome shotgun (WGS) entry which is preliminary data.</text>
</comment>
<organism evidence="2">
    <name type="scientific">human gut metagenome</name>
    <dbReference type="NCBI Taxonomy" id="408170"/>
    <lineage>
        <taxon>unclassified sequences</taxon>
        <taxon>metagenomes</taxon>
        <taxon>organismal metagenomes</taxon>
    </lineage>
</organism>
<reference evidence="2" key="1">
    <citation type="journal article" date="2013" name="Environ. Microbiol.">
        <title>Microbiota from the distal guts of lean and obese adolescents exhibit partial functional redundancy besides clear differences in community structure.</title>
        <authorList>
            <person name="Ferrer M."/>
            <person name="Ruiz A."/>
            <person name="Lanza F."/>
            <person name="Haange S.B."/>
            <person name="Oberbach A."/>
            <person name="Till H."/>
            <person name="Bargiela R."/>
            <person name="Campoy C."/>
            <person name="Segura M.T."/>
            <person name="Richter M."/>
            <person name="von Bergen M."/>
            <person name="Seifert J."/>
            <person name="Suarez A."/>
        </authorList>
    </citation>
    <scope>NUCLEOTIDE SEQUENCE</scope>
</reference>
<protein>
    <submittedName>
        <fullName evidence="2">SUF system FeS cluster assembly protein</fullName>
    </submittedName>
</protein>
<sequence>MEILEDKELRREIILDNYQNPMNRGLINDTHYIKENTNNESCIDNIDIQIKVTNDTIEDIRFDGEACAISTSATSIMIRTLIGKSVSEARKILQNYDNMIEEKEYDKELLGELNVYDEIYKQPNRKKCALLPRDAIVKMLNRLDEV</sequence>
<dbReference type="Gene3D" id="3.90.1010.10">
    <property type="match status" value="1"/>
</dbReference>
<gene>
    <name evidence="2" type="ORF">OBE_13925</name>
</gene>
<evidence type="ECO:0000313" key="2">
    <source>
        <dbReference type="EMBL" id="EKC50848.1"/>
    </source>
</evidence>
<dbReference type="SUPFAM" id="SSF82649">
    <property type="entry name" value="SufE/NifU"/>
    <property type="match status" value="1"/>
</dbReference>
<proteinExistence type="predicted"/>
<dbReference type="NCBIfam" id="TIGR01994">
    <property type="entry name" value="SUF_scaf_2"/>
    <property type="match status" value="1"/>
</dbReference>
<dbReference type="GO" id="GO:0051536">
    <property type="term" value="F:iron-sulfur cluster binding"/>
    <property type="evidence" value="ECO:0007669"/>
    <property type="project" value="InterPro"/>
</dbReference>
<dbReference type="CDD" id="cd06664">
    <property type="entry name" value="IscU_like"/>
    <property type="match status" value="1"/>
</dbReference>
<dbReference type="GO" id="GO:0005506">
    <property type="term" value="F:iron ion binding"/>
    <property type="evidence" value="ECO:0007669"/>
    <property type="project" value="InterPro"/>
</dbReference>
<dbReference type="EMBL" id="AJWZ01009599">
    <property type="protein sequence ID" value="EKC50848.1"/>
    <property type="molecule type" value="Genomic_DNA"/>
</dbReference>
<dbReference type="PANTHER" id="PTHR10093">
    <property type="entry name" value="IRON-SULFUR CLUSTER ASSEMBLY ENZYME NIFU HOMOLOG"/>
    <property type="match status" value="1"/>
</dbReference>
<dbReference type="Pfam" id="PF01592">
    <property type="entry name" value="NifU_N"/>
    <property type="match status" value="1"/>
</dbReference>
<name>K1RZM5_9ZZZZ</name>
<dbReference type="GO" id="GO:0016226">
    <property type="term" value="P:iron-sulfur cluster assembly"/>
    <property type="evidence" value="ECO:0007669"/>
    <property type="project" value="InterPro"/>
</dbReference>
<dbReference type="AlphaFoldDB" id="K1RZM5"/>
<accession>K1RZM5</accession>
<feature type="domain" description="NIF system FeS cluster assembly NifU N-terminal" evidence="1">
    <location>
        <begin position="12"/>
        <end position="95"/>
    </location>
</feature>
<dbReference type="InterPro" id="IPR002871">
    <property type="entry name" value="NIF_FeS_clus_asmbl_NifU_N"/>
</dbReference>